<evidence type="ECO:0000256" key="7">
    <source>
        <dbReference type="SAM" id="SignalP"/>
    </source>
</evidence>
<comment type="similarity">
    <text evidence="2">Belongs to the protein disulfide isomerase family.</text>
</comment>
<evidence type="ECO:0000256" key="1">
    <source>
        <dbReference type="ARBA" id="ARBA00001182"/>
    </source>
</evidence>
<comment type="catalytic activity">
    <reaction evidence="1">
        <text>Catalyzes the rearrangement of -S-S- bonds in proteins.</text>
        <dbReference type="EC" id="5.3.4.1"/>
    </reaction>
</comment>
<keyword evidence="10" id="KW-1185">Reference proteome</keyword>
<dbReference type="InterPro" id="IPR011679">
    <property type="entry name" value="ERp29_C"/>
</dbReference>
<keyword evidence="4" id="KW-1015">Disulfide bond</keyword>
<dbReference type="Gene3D" id="1.20.1150.12">
    <property type="entry name" value="Endoplasmic reticulum resident protein 29, C-terminal domain"/>
    <property type="match status" value="1"/>
</dbReference>
<dbReference type="SUPFAM" id="SSF52833">
    <property type="entry name" value="Thioredoxin-like"/>
    <property type="match status" value="1"/>
</dbReference>
<evidence type="ECO:0000313" key="10">
    <source>
        <dbReference type="Proteomes" id="UP000199069"/>
    </source>
</evidence>
<dbReference type="OMA" id="CKRMVPE"/>
<keyword evidence="7" id="KW-0732">Signal</keyword>
<evidence type="ECO:0000256" key="6">
    <source>
        <dbReference type="ARBA" id="ARBA00023284"/>
    </source>
</evidence>
<evidence type="ECO:0000259" key="8">
    <source>
        <dbReference type="PROSITE" id="PS51352"/>
    </source>
</evidence>
<dbReference type="Gene3D" id="3.40.30.10">
    <property type="entry name" value="Glutaredoxin"/>
    <property type="match status" value="1"/>
</dbReference>
<evidence type="ECO:0000256" key="5">
    <source>
        <dbReference type="ARBA" id="ARBA00023235"/>
    </source>
</evidence>
<dbReference type="EMBL" id="CWKI01000015">
    <property type="protein sequence ID" value="CTR10901.1"/>
    <property type="molecule type" value="Genomic_DNA"/>
</dbReference>
<dbReference type="Pfam" id="PF07749">
    <property type="entry name" value="ERp29"/>
    <property type="match status" value="1"/>
</dbReference>
<keyword evidence="5 9" id="KW-0413">Isomerase</keyword>
<dbReference type="Pfam" id="PF00085">
    <property type="entry name" value="Thioredoxin"/>
    <property type="match status" value="1"/>
</dbReference>
<dbReference type="InterPro" id="IPR036249">
    <property type="entry name" value="Thioredoxin-like_sf"/>
</dbReference>
<dbReference type="GO" id="GO:0006457">
    <property type="term" value="P:protein folding"/>
    <property type="evidence" value="ECO:0007669"/>
    <property type="project" value="TreeGrafter"/>
</dbReference>
<sequence length="351" mass="35983">MKLSVAALAALFAALPTALAGLEDARYSTVLTPSNFDGVIASQSEGTLVAFFAPWCGHCKSLEPVWTKIAEAFDGDDRCKVAHFNADDAAARPLASKYGVSGFPTIKFIAPPSKGGQAEAYQGPRTEQAFLEFLNEHCGTHKLPGGLLSDLAGRIPSLDSLAASYLLPTATRPSILESASVIVSSLTSASSSDQLANYYVKVMNRFKDVADANGADEARAWVEKERIRLGKIASKRGQVAAKKLEEARMKQNVPQILAAFASASASASSLSSVASATASSLSSAGSSAASVASNSASSAASVASNSASSLAAEATDSATSLASEASKTVSSVADEASATVVSAYQKVKGEL</sequence>
<dbReference type="GO" id="GO:0003756">
    <property type="term" value="F:protein disulfide isomerase activity"/>
    <property type="evidence" value="ECO:0007669"/>
    <property type="project" value="UniProtKB-EC"/>
</dbReference>
<evidence type="ECO:0000313" key="9">
    <source>
        <dbReference type="EMBL" id="CTR10901.1"/>
    </source>
</evidence>
<feature type="chain" id="PRO_5005495646" description="protein disulfide-isomerase" evidence="7">
    <location>
        <begin position="21"/>
        <end position="351"/>
    </location>
</feature>
<dbReference type="PRINTS" id="PR00421">
    <property type="entry name" value="THIOREDOXIN"/>
</dbReference>
<accession>A0A0K3CUH2</accession>
<dbReference type="PANTHER" id="PTHR45672">
    <property type="entry name" value="PROTEIN DISULFIDE-ISOMERASE C17H9.14C-RELATED"/>
    <property type="match status" value="1"/>
</dbReference>
<dbReference type="AlphaFoldDB" id="A0A0K3CUH2"/>
<dbReference type="Proteomes" id="UP000199069">
    <property type="component" value="Unassembled WGS sequence"/>
</dbReference>
<dbReference type="PROSITE" id="PS00194">
    <property type="entry name" value="THIOREDOXIN_1"/>
    <property type="match status" value="1"/>
</dbReference>
<protein>
    <recommendedName>
        <fullName evidence="3">protein disulfide-isomerase</fullName>
        <ecNumber evidence="3">5.3.4.1</ecNumber>
    </recommendedName>
</protein>
<name>A0A0K3CUH2_RHOTO</name>
<feature type="signal peptide" evidence="7">
    <location>
        <begin position="1"/>
        <end position="20"/>
    </location>
</feature>
<evidence type="ECO:0000256" key="2">
    <source>
        <dbReference type="ARBA" id="ARBA00006347"/>
    </source>
</evidence>
<evidence type="ECO:0000256" key="4">
    <source>
        <dbReference type="ARBA" id="ARBA00023157"/>
    </source>
</evidence>
<proteinExistence type="inferred from homology"/>
<keyword evidence="6" id="KW-0676">Redox-active center</keyword>
<dbReference type="InterPro" id="IPR036356">
    <property type="entry name" value="ERp29_C_sf"/>
</dbReference>
<dbReference type="InterPro" id="IPR051063">
    <property type="entry name" value="PDI"/>
</dbReference>
<evidence type="ECO:0000256" key="3">
    <source>
        <dbReference type="ARBA" id="ARBA00012723"/>
    </source>
</evidence>
<dbReference type="InterPro" id="IPR017937">
    <property type="entry name" value="Thioredoxin_CS"/>
</dbReference>
<gene>
    <name evidence="9" type="primary">FGENESH: predicted gene_15.43</name>
    <name evidence="9" type="ORF">BN2166_0067620</name>
</gene>
<dbReference type="STRING" id="5286.A0A0K3CUH2"/>
<dbReference type="PANTHER" id="PTHR45672:SF11">
    <property type="entry name" value="PROTEIN DISULFIDE-ISOMERASE C17H9.14C"/>
    <property type="match status" value="1"/>
</dbReference>
<dbReference type="EC" id="5.3.4.1" evidence="3"/>
<organism evidence="9 10">
    <name type="scientific">Rhodotorula toruloides</name>
    <name type="common">Yeast</name>
    <name type="synonym">Rhodosporidium toruloides</name>
    <dbReference type="NCBI Taxonomy" id="5286"/>
    <lineage>
        <taxon>Eukaryota</taxon>
        <taxon>Fungi</taxon>
        <taxon>Dikarya</taxon>
        <taxon>Basidiomycota</taxon>
        <taxon>Pucciniomycotina</taxon>
        <taxon>Microbotryomycetes</taxon>
        <taxon>Sporidiobolales</taxon>
        <taxon>Sporidiobolaceae</taxon>
        <taxon>Rhodotorula</taxon>
    </lineage>
</organism>
<dbReference type="SUPFAM" id="SSF47933">
    <property type="entry name" value="ERP29 C domain-like"/>
    <property type="match status" value="1"/>
</dbReference>
<dbReference type="PROSITE" id="PS51352">
    <property type="entry name" value="THIOREDOXIN_2"/>
    <property type="match status" value="1"/>
</dbReference>
<dbReference type="GO" id="GO:0005783">
    <property type="term" value="C:endoplasmic reticulum"/>
    <property type="evidence" value="ECO:0007669"/>
    <property type="project" value="InterPro"/>
</dbReference>
<dbReference type="InterPro" id="IPR013766">
    <property type="entry name" value="Thioredoxin_domain"/>
</dbReference>
<feature type="domain" description="Thioredoxin" evidence="8">
    <location>
        <begin position="3"/>
        <end position="139"/>
    </location>
</feature>
<reference evidence="9 10" key="1">
    <citation type="submission" date="2015-07" db="EMBL/GenBank/DDBJ databases">
        <authorList>
            <person name="Cajimat M.N.B."/>
            <person name="Milazzo M.L."/>
            <person name="Fulhorst C.F."/>
        </authorList>
    </citation>
    <scope>NUCLEOTIDE SEQUENCE [LARGE SCALE GENOMIC DNA]</scope>
    <source>
        <strain evidence="9">Single colony</strain>
    </source>
</reference>